<sequence>MIYNRLFHNRFLREEAIPGSEGEGPGGGAPPPASPVDSPPPANPPVPSNPYDFSGGAEQPDPDPGSPPPLSPQEETEYEIDFGEGFVENDALRDMLKGHARAAGLPADAAGKFLSEVAASIRADEEAAFKEADEALKDEWGAEYETNVSAAKAFARKLSVESGVSMEKMAVFASPDGFRVLHAISRLTGEGGLKGGGQIPAKTDPADEAQAILSDPNHRYYKAIADPSHPQWREATDYYNKLVGISG</sequence>
<dbReference type="EMBL" id="BK015778">
    <property type="protein sequence ID" value="DAE24615.1"/>
    <property type="molecule type" value="Genomic_DNA"/>
</dbReference>
<name>A0A8S5QZC6_9VIRU</name>
<evidence type="ECO:0008006" key="3">
    <source>
        <dbReference type="Google" id="ProtNLM"/>
    </source>
</evidence>
<feature type="compositionally biased region" description="Pro residues" evidence="1">
    <location>
        <begin position="28"/>
        <end position="48"/>
    </location>
</feature>
<proteinExistence type="predicted"/>
<protein>
    <recommendedName>
        <fullName evidence="3">Capsid assembly protein</fullName>
    </recommendedName>
</protein>
<evidence type="ECO:0000313" key="2">
    <source>
        <dbReference type="EMBL" id="DAE24615.1"/>
    </source>
</evidence>
<reference evidence="2" key="1">
    <citation type="journal article" date="2021" name="Proc. Natl. Acad. Sci. U.S.A.">
        <title>A Catalog of Tens of Thousands of Viruses from Human Metagenomes Reveals Hidden Associations with Chronic Diseases.</title>
        <authorList>
            <person name="Tisza M.J."/>
            <person name="Buck C.B."/>
        </authorList>
    </citation>
    <scope>NUCLEOTIDE SEQUENCE</scope>
    <source>
        <strain evidence="2">CtPLL24</strain>
    </source>
</reference>
<feature type="region of interest" description="Disordered" evidence="1">
    <location>
        <begin position="14"/>
        <end position="75"/>
    </location>
</feature>
<accession>A0A8S5QZC6</accession>
<feature type="compositionally biased region" description="Pro residues" evidence="1">
    <location>
        <begin position="62"/>
        <end position="71"/>
    </location>
</feature>
<evidence type="ECO:0000256" key="1">
    <source>
        <dbReference type="SAM" id="MobiDB-lite"/>
    </source>
</evidence>
<organism evidence="2">
    <name type="scientific">virus sp. ctPLL24</name>
    <dbReference type="NCBI Taxonomy" id="2826802"/>
    <lineage>
        <taxon>Viruses</taxon>
    </lineage>
</organism>